<dbReference type="Proteomes" id="UP000231136">
    <property type="component" value="Unassembled WGS sequence"/>
</dbReference>
<evidence type="ECO:0000313" key="2">
    <source>
        <dbReference type="Proteomes" id="UP000231136"/>
    </source>
</evidence>
<name>A0A2H0DUF6_9BACT</name>
<feature type="non-terminal residue" evidence="1">
    <location>
        <position position="1"/>
    </location>
</feature>
<dbReference type="AlphaFoldDB" id="A0A2H0DUF6"/>
<sequence>LGLTTTSEADATLADAVKSERIETVEAAQVLVPMLKTLARDGKRTSAKKFIEIAAAREALDLEEELNQELADAARKILGR</sequence>
<reference evidence="1 2" key="1">
    <citation type="submission" date="2017-09" db="EMBL/GenBank/DDBJ databases">
        <title>Depth-based differentiation of microbial function through sediment-hosted aquifers and enrichment of novel symbionts in the deep terrestrial subsurface.</title>
        <authorList>
            <person name="Probst A.J."/>
            <person name="Ladd B."/>
            <person name="Jarett J.K."/>
            <person name="Geller-Mcgrath D.E."/>
            <person name="Sieber C.M."/>
            <person name="Emerson J.B."/>
            <person name="Anantharaman K."/>
            <person name="Thomas B.C."/>
            <person name="Malmstrom R."/>
            <person name="Stieglmeier M."/>
            <person name="Klingl A."/>
            <person name="Woyke T."/>
            <person name="Ryan C.M."/>
            <person name="Banfield J.F."/>
        </authorList>
    </citation>
    <scope>NUCLEOTIDE SEQUENCE [LARGE SCALE GENOMIC DNA]</scope>
    <source>
        <strain evidence="1">CG22_combo_CG10-13_8_21_14_all_43_12</strain>
    </source>
</reference>
<comment type="caution">
    <text evidence="1">The sequence shown here is derived from an EMBL/GenBank/DDBJ whole genome shotgun (WGS) entry which is preliminary data.</text>
</comment>
<evidence type="ECO:0000313" key="1">
    <source>
        <dbReference type="EMBL" id="PIP85817.1"/>
    </source>
</evidence>
<proteinExistence type="predicted"/>
<accession>A0A2H0DUF6</accession>
<organism evidence="1 2">
    <name type="scientific">Candidatus Collierbacteria bacterium CG22_combo_CG10-13_8_21_14_all_43_12</name>
    <dbReference type="NCBI Taxonomy" id="1974537"/>
    <lineage>
        <taxon>Bacteria</taxon>
        <taxon>Candidatus Collieribacteriota</taxon>
    </lineage>
</organism>
<protein>
    <submittedName>
        <fullName evidence="1">Uncharacterized protein</fullName>
    </submittedName>
</protein>
<gene>
    <name evidence="1" type="ORF">COW83_02240</name>
</gene>
<dbReference type="EMBL" id="PCTR01000074">
    <property type="protein sequence ID" value="PIP85817.1"/>
    <property type="molecule type" value="Genomic_DNA"/>
</dbReference>